<dbReference type="Pfam" id="PF11373">
    <property type="entry name" value="DUF3175"/>
    <property type="match status" value="1"/>
</dbReference>
<protein>
    <recommendedName>
        <fullName evidence="5">DUF3175 domain-containing protein</fullName>
    </recommendedName>
</protein>
<evidence type="ECO:0008006" key="5">
    <source>
        <dbReference type="Google" id="ProtNLM"/>
    </source>
</evidence>
<keyword evidence="1" id="KW-0175">Coiled coil</keyword>
<feature type="region of interest" description="Disordered" evidence="2">
    <location>
        <begin position="1"/>
        <end position="25"/>
    </location>
</feature>
<dbReference type="RefSeq" id="WP_040115244.1">
    <property type="nucleotide sequence ID" value="NZ_CP006880.1"/>
</dbReference>
<evidence type="ECO:0000313" key="3">
    <source>
        <dbReference type="EMBL" id="AJD44947.1"/>
    </source>
</evidence>
<dbReference type="InterPro" id="IPR021513">
    <property type="entry name" value="Phage_RSL1_Orf186"/>
</dbReference>
<dbReference type="Proteomes" id="UP000031368">
    <property type="component" value="Plasmid pRgalR602c"/>
</dbReference>
<feature type="compositionally biased region" description="Basic and acidic residues" evidence="2">
    <location>
        <begin position="14"/>
        <end position="25"/>
    </location>
</feature>
<keyword evidence="3" id="KW-0614">Plasmid</keyword>
<dbReference type="KEGG" id="rga:RGR602_PC00914"/>
<accession>A0A0B4XER2</accession>
<feature type="coiled-coil region" evidence="1">
    <location>
        <begin position="69"/>
        <end position="96"/>
    </location>
</feature>
<reference evidence="3 4" key="1">
    <citation type="submission" date="2013-11" db="EMBL/GenBank/DDBJ databases">
        <title>Complete genome sequence of Rhizobium gallicum bv. gallicum R602.</title>
        <authorList>
            <person name="Bustos P."/>
            <person name="Santamaria R.I."/>
            <person name="Lozano L."/>
            <person name="Acosta J.L."/>
            <person name="Ormeno-Orrillo E."/>
            <person name="Rogel M.A."/>
            <person name="Romero D."/>
            <person name="Cevallos M.A."/>
            <person name="Martinez-Romero E."/>
            <person name="Gonzalez V."/>
        </authorList>
    </citation>
    <scope>NUCLEOTIDE SEQUENCE [LARGE SCALE GENOMIC DNA]</scope>
    <source>
        <strain evidence="3 4">R602</strain>
        <plasmid evidence="3 4">pRgalR602c</plasmid>
    </source>
</reference>
<dbReference type="HOGENOM" id="CLU_130837_1_0_5"/>
<proteinExistence type="predicted"/>
<dbReference type="AlphaFoldDB" id="A0A0B4XER2"/>
<geneLocation type="plasmid" evidence="3 4">
    <name>pRgalR602c</name>
</geneLocation>
<evidence type="ECO:0000256" key="1">
    <source>
        <dbReference type="SAM" id="Coils"/>
    </source>
</evidence>
<evidence type="ECO:0000256" key="2">
    <source>
        <dbReference type="SAM" id="MobiDB-lite"/>
    </source>
</evidence>
<organism evidence="3 4">
    <name type="scientific">Rhizobium gallicum bv. gallicum R602sp</name>
    <dbReference type="NCBI Taxonomy" id="1041138"/>
    <lineage>
        <taxon>Bacteria</taxon>
        <taxon>Pseudomonadati</taxon>
        <taxon>Pseudomonadota</taxon>
        <taxon>Alphaproteobacteria</taxon>
        <taxon>Hyphomicrobiales</taxon>
        <taxon>Rhizobiaceae</taxon>
        <taxon>Rhizobium/Agrobacterium group</taxon>
        <taxon>Rhizobium</taxon>
    </lineage>
</organism>
<gene>
    <name evidence="3" type="ORF">RGR602_PC00914</name>
</gene>
<dbReference type="EMBL" id="CP006880">
    <property type="protein sequence ID" value="AJD44947.1"/>
    <property type="molecule type" value="Genomic_DNA"/>
</dbReference>
<sequence length="96" mass="11139">MTKAKRRWSQAVSEHSDAMDLKEGVFKSDDPRKIAASIKHSTEASRRRKSGPFRSAMSMLSFYIYRAGDQLTKKKKNTLEQAKEELRNDFGRETKR</sequence>
<evidence type="ECO:0000313" key="4">
    <source>
        <dbReference type="Proteomes" id="UP000031368"/>
    </source>
</evidence>
<name>A0A0B4XER2_9HYPH</name>
<keyword evidence="4" id="KW-1185">Reference proteome</keyword>